<protein>
    <submittedName>
        <fullName evidence="1">Transcriptional regulator</fullName>
    </submittedName>
</protein>
<proteinExistence type="predicted"/>
<dbReference type="InterPro" id="IPR036388">
    <property type="entry name" value="WH-like_DNA-bd_sf"/>
</dbReference>
<organism evidence="1 2">
    <name type="scientific">Brevibacillus formosus</name>
    <dbReference type="NCBI Taxonomy" id="54913"/>
    <lineage>
        <taxon>Bacteria</taxon>
        <taxon>Bacillati</taxon>
        <taxon>Bacillota</taxon>
        <taxon>Bacilli</taxon>
        <taxon>Bacillales</taxon>
        <taxon>Paenibacillaceae</taxon>
        <taxon>Brevibacillus</taxon>
    </lineage>
</organism>
<dbReference type="Gene3D" id="3.30.70.270">
    <property type="match status" value="1"/>
</dbReference>
<sequence length="442" mass="50037">MKEGILLKLRLGVIGADDSLAIIESVMREFPEIEYLPIVYWKEEEILDLILPHVDEVDMWLFSGQVPYAMVSESGKVQVPMAYVPHLGASLYRTLLHLSHQLGVRVEEVSFDTFSPEELGHFLDEAGIAGGYKWLKHYEGAISADELADYHEQLWKAGKTKVAVTCLRTADVELVRRGVPVHRVVPTRAGVISVIHMLLRTHEMLHFKDTQIAVQMMEIDPFRELAGGNFSTDEWQNAEIKTMEKLLRYAKHLQGSLKTAGPGRYVIFTTRGNLQEVTRDYATMPDLEELFGIRADQVTCGIGIGKTAYEAEIHGGAALLHAKERGTGNWMVFFDDKSVVGPLGRAEQITYRYDSEKLQELSQLTSLSVMTLAKLYSILKKRGSQEIHATELASYLQILPRSARRILIELESKGLAQVIREENPHPRGRPRKVYRIEWQSQL</sequence>
<evidence type="ECO:0000313" key="2">
    <source>
        <dbReference type="Proteomes" id="UP000319498"/>
    </source>
</evidence>
<evidence type="ECO:0000313" key="1">
    <source>
        <dbReference type="EMBL" id="GED61398.1"/>
    </source>
</evidence>
<dbReference type="EMBL" id="BJOL01000046">
    <property type="protein sequence ID" value="GED61398.1"/>
    <property type="molecule type" value="Genomic_DNA"/>
</dbReference>
<gene>
    <name evidence="1" type="ORF">BFO01nite_55300</name>
</gene>
<keyword evidence="2" id="KW-1185">Reference proteome</keyword>
<dbReference type="InterPro" id="IPR043128">
    <property type="entry name" value="Rev_trsase/Diguanyl_cyclase"/>
</dbReference>
<accession>A0ABQ0TDM0</accession>
<reference evidence="1 2" key="1">
    <citation type="submission" date="2019-06" db="EMBL/GenBank/DDBJ databases">
        <title>Whole genome shotgun sequence of Brevibacillus formosus NBRC 15716.</title>
        <authorList>
            <person name="Hosoyama A."/>
            <person name="Uohara A."/>
            <person name="Ohji S."/>
            <person name="Ichikawa N."/>
        </authorList>
    </citation>
    <scope>NUCLEOTIDE SEQUENCE [LARGE SCALE GENOMIC DNA]</scope>
    <source>
        <strain evidence="1 2">NBRC 15716</strain>
    </source>
</reference>
<dbReference type="Gene3D" id="1.10.10.10">
    <property type="entry name" value="Winged helix-like DNA-binding domain superfamily/Winged helix DNA-binding domain"/>
    <property type="match status" value="1"/>
</dbReference>
<dbReference type="GeneID" id="87586316"/>
<name>A0ABQ0TDM0_9BACL</name>
<dbReference type="RefSeq" id="WP_236697891.1">
    <property type="nucleotide sequence ID" value="NZ_BJOL01000046.1"/>
</dbReference>
<dbReference type="Proteomes" id="UP000319498">
    <property type="component" value="Unassembled WGS sequence"/>
</dbReference>
<comment type="caution">
    <text evidence="1">The sequence shown here is derived from an EMBL/GenBank/DDBJ whole genome shotgun (WGS) entry which is preliminary data.</text>
</comment>